<evidence type="ECO:0000259" key="3">
    <source>
        <dbReference type="Pfam" id="PF06745"/>
    </source>
</evidence>
<proteinExistence type="predicted"/>
<dbReference type="RefSeq" id="WP_321534475.1">
    <property type="nucleotide sequence ID" value="NZ_JARGDL010000001.1"/>
</dbReference>
<sequence>MVHGIRKIPSGFNFIDKNWGGIYRGGSYMLIGPRKSGRTLLGLQMAMESAKSSDVCLYFTLMRPKDLMIQAASLNFDIQTYMNQNLIIVVRVAQPIEAYEMYNPDDYLVEYFNDIITVVDDYRPSRIIFDEITPFVGFKNLDYLEHTFLRTIENIEDRDITSLFIIGEPATQKTHEIVEGLSQYVTGKIILKKESNNGRDRYQGGFVTISPNVGHTEGEFTSEYRIEPNKGVTTEFTLDRPTITIEEPPMIPKIRNFSKPTKVDIPNEPYAFSNIYNYNDFLLILNNQIALYKSTGQQFNLVSIKLEPTAQMRGLLTINQLQNAVRQSTSKKDKICVVDNKIIVLLLRGNLKSIIDLMTNVANNLPSKDPSYVSAILDFISIYNLEVDERFENAEMMMETVLSSELATSAYQPLNKYIG</sequence>
<evidence type="ECO:0000313" key="5">
    <source>
        <dbReference type="Proteomes" id="UP001221302"/>
    </source>
</evidence>
<dbReference type="Proteomes" id="UP001221302">
    <property type="component" value="Unassembled WGS sequence"/>
</dbReference>
<comment type="caution">
    <text evidence="4">The sequence shown here is derived from an EMBL/GenBank/DDBJ whole genome shotgun (WGS) entry which is preliminary data.</text>
</comment>
<name>A0AAE3TBE0_9BACT</name>
<dbReference type="Pfam" id="PF06745">
    <property type="entry name" value="ATPase"/>
    <property type="match status" value="1"/>
</dbReference>
<evidence type="ECO:0000256" key="1">
    <source>
        <dbReference type="ARBA" id="ARBA00022741"/>
    </source>
</evidence>
<dbReference type="SUPFAM" id="SSF52540">
    <property type="entry name" value="P-loop containing nucleoside triphosphate hydrolases"/>
    <property type="match status" value="1"/>
</dbReference>
<dbReference type="PANTHER" id="PTHR43637">
    <property type="entry name" value="UPF0273 PROTEIN TM_0370"/>
    <property type="match status" value="1"/>
</dbReference>
<keyword evidence="1" id="KW-0547">Nucleotide-binding</keyword>
<feature type="domain" description="KaiC-like" evidence="3">
    <location>
        <begin position="9"/>
        <end position="198"/>
    </location>
</feature>
<dbReference type="InterPro" id="IPR027417">
    <property type="entry name" value="P-loop_NTPase"/>
</dbReference>
<dbReference type="AlphaFoldDB" id="A0AAE3TBE0"/>
<keyword evidence="5" id="KW-1185">Reference proteome</keyword>
<accession>A0AAE3TBE0</accession>
<evidence type="ECO:0000313" key="4">
    <source>
        <dbReference type="EMBL" id="MDF1610710.1"/>
    </source>
</evidence>
<organism evidence="4 5">
    <name type="scientific">Stygiobacter electus</name>
    <dbReference type="NCBI Taxonomy" id="3032292"/>
    <lineage>
        <taxon>Bacteria</taxon>
        <taxon>Pseudomonadati</taxon>
        <taxon>Ignavibacteriota</taxon>
        <taxon>Ignavibacteria</taxon>
        <taxon>Ignavibacteriales</taxon>
        <taxon>Melioribacteraceae</taxon>
        <taxon>Stygiobacter</taxon>
    </lineage>
</organism>
<evidence type="ECO:0000256" key="2">
    <source>
        <dbReference type="ARBA" id="ARBA00022840"/>
    </source>
</evidence>
<dbReference type="Gene3D" id="3.40.50.300">
    <property type="entry name" value="P-loop containing nucleotide triphosphate hydrolases"/>
    <property type="match status" value="1"/>
</dbReference>
<dbReference type="EMBL" id="JARGDL010000001">
    <property type="protein sequence ID" value="MDF1610710.1"/>
    <property type="molecule type" value="Genomic_DNA"/>
</dbReference>
<dbReference type="InterPro" id="IPR014774">
    <property type="entry name" value="KaiC-like_dom"/>
</dbReference>
<gene>
    <name evidence="4" type="ORF">P0M35_00985</name>
</gene>
<reference evidence="4" key="1">
    <citation type="submission" date="2023-03" db="EMBL/GenBank/DDBJ databases">
        <title>Stygiobacter electus gen. nov., sp. nov., facultatively anaerobic thermotolerant bacterium of the class Ignavibacteria from a well of Yessentuki mineral water deposit.</title>
        <authorList>
            <person name="Podosokorskaya O.A."/>
            <person name="Elcheninov A.G."/>
            <person name="Petrova N.F."/>
            <person name="Zavarzina D.G."/>
            <person name="Kublanov I.V."/>
            <person name="Merkel A.Y."/>
        </authorList>
    </citation>
    <scope>NUCLEOTIDE SEQUENCE</scope>
    <source>
        <strain evidence="4">09-Me</strain>
    </source>
</reference>
<protein>
    <submittedName>
        <fullName evidence="4">ATPase domain-containing protein</fullName>
    </submittedName>
</protein>
<dbReference type="PANTHER" id="PTHR43637:SF1">
    <property type="entry name" value="UPF0273 PROTEIN TM_0370"/>
    <property type="match status" value="1"/>
</dbReference>
<keyword evidence="2" id="KW-0067">ATP-binding</keyword>
<dbReference type="GO" id="GO:0005524">
    <property type="term" value="F:ATP binding"/>
    <property type="evidence" value="ECO:0007669"/>
    <property type="project" value="UniProtKB-KW"/>
</dbReference>